<dbReference type="AlphaFoldDB" id="A0A0J6FCK1"/>
<dbReference type="EMBL" id="DS268110">
    <property type="protein sequence ID" value="KMM66624.1"/>
    <property type="molecule type" value="Genomic_DNA"/>
</dbReference>
<name>A0A0J6FCK1_COCPO</name>
<organism evidence="1 2">
    <name type="scientific">Coccidioides posadasii RMSCC 3488</name>
    <dbReference type="NCBI Taxonomy" id="454284"/>
    <lineage>
        <taxon>Eukaryota</taxon>
        <taxon>Fungi</taxon>
        <taxon>Dikarya</taxon>
        <taxon>Ascomycota</taxon>
        <taxon>Pezizomycotina</taxon>
        <taxon>Eurotiomycetes</taxon>
        <taxon>Eurotiomycetidae</taxon>
        <taxon>Onygenales</taxon>
        <taxon>Onygenaceae</taxon>
        <taxon>Coccidioides</taxon>
    </lineage>
</organism>
<reference evidence="2" key="3">
    <citation type="journal article" date="2010" name="Genome Res.">
        <title>Population genomic sequencing of Coccidioides fungi reveals recent hybridization and transposon control.</title>
        <authorList>
            <person name="Neafsey D.E."/>
            <person name="Barker B.M."/>
            <person name="Sharpton T.J."/>
            <person name="Stajich J.E."/>
            <person name="Park D.J."/>
            <person name="Whiston E."/>
            <person name="Hung C.-Y."/>
            <person name="McMahan C."/>
            <person name="White J."/>
            <person name="Sykes S."/>
            <person name="Heiman D."/>
            <person name="Young S."/>
            <person name="Zeng Q."/>
            <person name="Abouelleil A."/>
            <person name="Aftuck L."/>
            <person name="Bessette D."/>
            <person name="Brown A."/>
            <person name="FitzGerald M."/>
            <person name="Lui A."/>
            <person name="Macdonald J.P."/>
            <person name="Priest M."/>
            <person name="Orbach M.J."/>
            <person name="Galgiani J.N."/>
            <person name="Kirkland T.N."/>
            <person name="Cole G.T."/>
            <person name="Birren B.W."/>
            <person name="Henn M.R."/>
            <person name="Taylor J.W."/>
            <person name="Rounsley S.D."/>
        </authorList>
    </citation>
    <scope>NUCLEOTIDE SEQUENCE [LARGE SCALE GENOMIC DNA]</scope>
    <source>
        <strain evidence="2">RMSCC 3488</strain>
    </source>
</reference>
<dbReference type="Proteomes" id="UP000054567">
    <property type="component" value="Unassembled WGS sequence"/>
</dbReference>
<dbReference type="VEuPathDB" id="FungiDB:CPAG_02962"/>
<accession>A0A0J6FCK1</accession>
<evidence type="ECO:0000313" key="2">
    <source>
        <dbReference type="Proteomes" id="UP000054567"/>
    </source>
</evidence>
<protein>
    <submittedName>
        <fullName evidence="1">Uncharacterized protein</fullName>
    </submittedName>
</protein>
<reference evidence="1 2" key="1">
    <citation type="submission" date="2007-06" db="EMBL/GenBank/DDBJ databases">
        <title>The Genome Sequence of Coccidioides posadasii RMSCC_3488.</title>
        <authorList>
            <consortium name="Coccidioides Genome Resources Consortium"/>
            <consortium name="The Broad Institute Genome Sequencing Platform"/>
            <person name="Henn M.R."/>
            <person name="Sykes S."/>
            <person name="Young S."/>
            <person name="Jaffe D."/>
            <person name="Berlin A."/>
            <person name="Alvarez P."/>
            <person name="Butler J."/>
            <person name="Gnerre S."/>
            <person name="Grabherr M."/>
            <person name="Mauceli E."/>
            <person name="Brockman W."/>
            <person name="Kodira C."/>
            <person name="Alvarado L."/>
            <person name="Zeng Q."/>
            <person name="Crawford M."/>
            <person name="Antoine C."/>
            <person name="Devon K."/>
            <person name="Galgiani J."/>
            <person name="Orsborn K."/>
            <person name="Lewis M.L."/>
            <person name="Nusbaum C."/>
            <person name="Galagan J."/>
            <person name="Birren B."/>
        </authorList>
    </citation>
    <scope>NUCLEOTIDE SEQUENCE [LARGE SCALE GENOMIC DNA]</scope>
    <source>
        <strain evidence="1 2">RMSCC 3488</strain>
    </source>
</reference>
<evidence type="ECO:0000313" key="1">
    <source>
        <dbReference type="EMBL" id="KMM66624.1"/>
    </source>
</evidence>
<gene>
    <name evidence="1" type="ORF">CPAG_02962</name>
</gene>
<reference evidence="2" key="2">
    <citation type="journal article" date="2009" name="Genome Res.">
        <title>Comparative genomic analyses of the human fungal pathogens Coccidioides and their relatives.</title>
        <authorList>
            <person name="Sharpton T.J."/>
            <person name="Stajich J.E."/>
            <person name="Rounsley S.D."/>
            <person name="Gardner M.J."/>
            <person name="Wortman J.R."/>
            <person name="Jordar V.S."/>
            <person name="Maiti R."/>
            <person name="Kodira C.D."/>
            <person name="Neafsey D.E."/>
            <person name="Zeng Q."/>
            <person name="Hung C.-Y."/>
            <person name="McMahan C."/>
            <person name="Muszewska A."/>
            <person name="Grynberg M."/>
            <person name="Mandel M.A."/>
            <person name="Kellner E.M."/>
            <person name="Barker B.M."/>
            <person name="Galgiani J.N."/>
            <person name="Orbach M.J."/>
            <person name="Kirkland T.N."/>
            <person name="Cole G.T."/>
            <person name="Henn M.R."/>
            <person name="Birren B.W."/>
            <person name="Taylor J.W."/>
        </authorList>
    </citation>
    <scope>NUCLEOTIDE SEQUENCE [LARGE SCALE GENOMIC DNA]</scope>
    <source>
        <strain evidence="2">RMSCC 3488</strain>
    </source>
</reference>
<proteinExistence type="predicted"/>
<sequence length="71" mass="7955">MSLRSQVSWRSLSFERSQTKKRSNDQREVGHLTTVSAYHLSPPCKLNAYSIPALGTQALSVFRPDSTFVKG</sequence>